<name>A0ABP9ZF09_9FUNG</name>
<dbReference type="EMBL" id="BAABUK010000047">
    <property type="protein sequence ID" value="GAA5817706.1"/>
    <property type="molecule type" value="Genomic_DNA"/>
</dbReference>
<keyword evidence="2" id="KW-1185">Reference proteome</keyword>
<dbReference type="Proteomes" id="UP001473302">
    <property type="component" value="Unassembled WGS sequence"/>
</dbReference>
<gene>
    <name evidence="1" type="ORF">MFLAVUS_011257</name>
</gene>
<organism evidence="1 2">
    <name type="scientific">Mucor flavus</name>
    <dbReference type="NCBI Taxonomy" id="439312"/>
    <lineage>
        <taxon>Eukaryota</taxon>
        <taxon>Fungi</taxon>
        <taxon>Fungi incertae sedis</taxon>
        <taxon>Mucoromycota</taxon>
        <taxon>Mucoromycotina</taxon>
        <taxon>Mucoromycetes</taxon>
        <taxon>Mucorales</taxon>
        <taxon>Mucorineae</taxon>
        <taxon>Mucoraceae</taxon>
        <taxon>Mucor</taxon>
    </lineage>
</organism>
<evidence type="ECO:0000313" key="2">
    <source>
        <dbReference type="Proteomes" id="UP001473302"/>
    </source>
</evidence>
<dbReference type="SUPFAM" id="SSF50965">
    <property type="entry name" value="Galactose oxidase, central domain"/>
    <property type="match status" value="1"/>
</dbReference>
<dbReference type="Gene3D" id="2.120.10.80">
    <property type="entry name" value="Kelch-type beta propeller"/>
    <property type="match status" value="1"/>
</dbReference>
<reference evidence="1 2" key="1">
    <citation type="submission" date="2024-04" db="EMBL/GenBank/DDBJ databases">
        <title>genome sequences of Mucor flavus KT1a and Helicostylum pulchrum KT1b strains isolated from the surface of a dry-aged beef.</title>
        <authorList>
            <person name="Toyotome T."/>
            <person name="Hosono M."/>
            <person name="Torimaru M."/>
            <person name="Fukuda K."/>
            <person name="Mikami N."/>
        </authorList>
    </citation>
    <scope>NUCLEOTIDE SEQUENCE [LARGE SCALE GENOMIC DNA]</scope>
    <source>
        <strain evidence="1 2">KT1a</strain>
    </source>
</reference>
<dbReference type="InterPro" id="IPR011043">
    <property type="entry name" value="Gal_Oxase/kelch_b-propeller"/>
</dbReference>
<evidence type="ECO:0000313" key="1">
    <source>
        <dbReference type="EMBL" id="GAA5817706.1"/>
    </source>
</evidence>
<comment type="caution">
    <text evidence="1">The sequence shown here is derived from an EMBL/GenBank/DDBJ whole genome shotgun (WGS) entry which is preliminary data.</text>
</comment>
<proteinExistence type="predicted"/>
<sequence>MLLGMQRLSMVKVYLMLDTIALYRAHFRRKYLISQRKQKQVYHLTFFQIRYGPLFLELIHLDFNPHHQTATINHDTSRIYYLGGSTTTSKWEQIKIPFNWVLVFDTASATWSNETLGGVIPDPRIYHTANLLPNSQDVILYGGSEDVESVTHHLVVSAIH</sequence>
<dbReference type="InterPro" id="IPR015915">
    <property type="entry name" value="Kelch-typ_b-propeller"/>
</dbReference>
<accession>A0ABP9ZF09</accession>
<protein>
    <submittedName>
        <fullName evidence="1">Uncharacterized protein</fullName>
    </submittedName>
</protein>